<dbReference type="Pfam" id="PF00172">
    <property type="entry name" value="Zn_clus"/>
    <property type="match status" value="1"/>
</dbReference>
<accession>A0AAW0DLE5</accession>
<dbReference type="PANTHER" id="PTHR31001:SF56">
    <property type="entry name" value="ZN(2)-C6 FUNGAL-TYPE DOMAIN-CONTAINING PROTEIN"/>
    <property type="match status" value="1"/>
</dbReference>
<evidence type="ECO:0000313" key="8">
    <source>
        <dbReference type="Proteomes" id="UP001362999"/>
    </source>
</evidence>
<dbReference type="AlphaFoldDB" id="A0AAW0DLE5"/>
<dbReference type="EMBL" id="JAWWNJ010000007">
    <property type="protein sequence ID" value="KAK7052073.1"/>
    <property type="molecule type" value="Genomic_DNA"/>
</dbReference>
<protein>
    <submittedName>
        <fullName evidence="7">Zn(2)-C6 fungal-type domain-containing protein</fullName>
    </submittedName>
</protein>
<comment type="subcellular location">
    <subcellularLocation>
        <location evidence="1">Nucleus</location>
    </subcellularLocation>
</comment>
<proteinExistence type="predicted"/>
<dbReference type="Gene3D" id="4.10.240.10">
    <property type="entry name" value="Zn(2)-C6 fungal-type DNA-binding domain"/>
    <property type="match status" value="1"/>
</dbReference>
<dbReference type="GO" id="GO:0005634">
    <property type="term" value="C:nucleus"/>
    <property type="evidence" value="ECO:0007669"/>
    <property type="project" value="UniProtKB-SubCell"/>
</dbReference>
<dbReference type="Proteomes" id="UP001362999">
    <property type="component" value="Unassembled WGS sequence"/>
</dbReference>
<evidence type="ECO:0000259" key="6">
    <source>
        <dbReference type="PROSITE" id="PS51379"/>
    </source>
</evidence>
<evidence type="ECO:0000256" key="1">
    <source>
        <dbReference type="ARBA" id="ARBA00004123"/>
    </source>
</evidence>
<feature type="compositionally biased region" description="Low complexity" evidence="4">
    <location>
        <begin position="849"/>
        <end position="861"/>
    </location>
</feature>
<evidence type="ECO:0000313" key="7">
    <source>
        <dbReference type="EMBL" id="KAK7052073.1"/>
    </source>
</evidence>
<feature type="domain" description="Zn(2)-C6 fungal-type" evidence="5">
    <location>
        <begin position="51"/>
        <end position="80"/>
    </location>
</feature>
<evidence type="ECO:0000259" key="5">
    <source>
        <dbReference type="PROSITE" id="PS50048"/>
    </source>
</evidence>
<dbReference type="PROSITE" id="PS50048">
    <property type="entry name" value="ZN2_CY6_FUNGAL_2"/>
    <property type="match status" value="1"/>
</dbReference>
<feature type="domain" description="4Fe-4S ferredoxin-type" evidence="6">
    <location>
        <begin position="58"/>
        <end position="90"/>
    </location>
</feature>
<name>A0AAW0DLE5_9AGAR</name>
<dbReference type="PROSITE" id="PS51379">
    <property type="entry name" value="4FE4S_FER_2"/>
    <property type="match status" value="1"/>
</dbReference>
<dbReference type="GO" id="GO:0003677">
    <property type="term" value="F:DNA binding"/>
    <property type="evidence" value="ECO:0007669"/>
    <property type="project" value="InterPro"/>
</dbReference>
<feature type="compositionally biased region" description="Low complexity" evidence="4">
    <location>
        <begin position="145"/>
        <end position="156"/>
    </location>
</feature>
<dbReference type="PANTHER" id="PTHR31001">
    <property type="entry name" value="UNCHARACTERIZED TRANSCRIPTIONAL REGULATORY PROTEIN"/>
    <property type="match status" value="1"/>
</dbReference>
<feature type="region of interest" description="Disordered" evidence="4">
    <location>
        <begin position="140"/>
        <end position="180"/>
    </location>
</feature>
<dbReference type="GO" id="GO:0008270">
    <property type="term" value="F:zinc ion binding"/>
    <property type="evidence" value="ECO:0007669"/>
    <property type="project" value="InterPro"/>
</dbReference>
<dbReference type="CDD" id="cd00067">
    <property type="entry name" value="GAL4"/>
    <property type="match status" value="1"/>
</dbReference>
<sequence length="1109" mass="122279">MPVDKSKPPKTNAKRPQDVFSANHISQSIPGSSGIIHARELEVKRSRGEVSCAECRRLKIKCDKQIPCQSCVRRGCSALCPNGALATGQGTRFVLAATEHLHRKIARMGERIRILEDALTALHASKGNADVHPLIADGEDFTVNTDDSQTPSTSTPRRVGDWDVLDATSEGKTPGPNPDVIDAFGTLSISDHGISRFFGPTGGSESLLLANLTGTPSTQSTSASGSPSSFSLSNSHSSQSLSPASTHASAPESPARTNANAAAFAPPSAARCSTSPYAASTLVSPSDSPATLFSSSAFPLTPIGPPQAVHALVTSHLPSRRHARKLVQCYFSQLAWLFRGVTQGQVVDMMRGVYAAYGSRHDSASPGELEEVEERGEEEEDGDDRDEDEDYTGPHDLALLFLIFAAGALVQPPAHGGTEDDVHRREVGAEAEHLHQIARAALALQPVLEKPSLVTIQALHLLSIYISLASPGTVRYKNGEEDADTSMEMTWSLITLAAHLSQTIGLHRDSARWGLSPKMVQRRRILFWDLFVADVWTSLNTGRPPSFSLAYIDCSFPTYENDKARDALFEVWQFRFAAECVAEVTSRTLTAEAPSYSTIMELDRKVREFPVPSVFDDALPEDVGASLQRCVLEHVRETVLMYIHRSFFAQAIIEQPMNPLKSTYAPSFLAAYRSSATILKSVREQYAVMPNACGRFWTMWTFAFTAAVVFGTVVTRGPRSPLASSAMTELDQACVLFSKAAVYSRRAQKALPILTKLSEKARLALSSAQNDPSGGDDSGVLWNMAGVLGPDGLPVKAIKKEEPEDELSIFAGHTRFVSGQVQRAQHSSLAFPSQPLSAPPPPEDHMPIRQLQQRPQGQPMQDEMSYGSYDASPQRRFPVQYPAQERPQPRQRQVSMPNTSSFHVMHDMRRPAPTVNVNVNMTWDPREYPQSAHDYHASPHSAVEERMPPQHPHQQQSHAFYAPNGTRTQHSIPPPPSAPYAWPVDSYGTDDEPQPQYAHHHSLEEQRHPHHYQHPQHPQHAQHSQHPQHPQHAQHSQHTQHPQHSQQQQHQYDSAQSMYPHPQHTAAYQSHNAQLAQLGLAARDSRLDERWSNFMEDSGLLEGIDFRSR</sequence>
<feature type="compositionally biased region" description="Low complexity" evidence="4">
    <location>
        <begin position="827"/>
        <end position="836"/>
    </location>
</feature>
<dbReference type="SMART" id="SM00066">
    <property type="entry name" value="GAL4"/>
    <property type="match status" value="1"/>
</dbReference>
<feature type="region of interest" description="Disordered" evidence="4">
    <location>
        <begin position="928"/>
        <end position="1056"/>
    </location>
</feature>
<keyword evidence="3" id="KW-0539">Nucleus</keyword>
<keyword evidence="8" id="KW-1185">Reference proteome</keyword>
<feature type="region of interest" description="Disordered" evidence="4">
    <location>
        <begin position="360"/>
        <end position="390"/>
    </location>
</feature>
<dbReference type="InterPro" id="IPR017896">
    <property type="entry name" value="4Fe4S_Fe-S-bd"/>
</dbReference>
<keyword evidence="2" id="KW-0479">Metal-binding</keyword>
<feature type="compositionally biased region" description="Basic and acidic residues" evidence="4">
    <location>
        <begin position="933"/>
        <end position="948"/>
    </location>
</feature>
<dbReference type="CDD" id="cd12148">
    <property type="entry name" value="fungal_TF_MHR"/>
    <property type="match status" value="1"/>
</dbReference>
<dbReference type="GO" id="GO:0000981">
    <property type="term" value="F:DNA-binding transcription factor activity, RNA polymerase II-specific"/>
    <property type="evidence" value="ECO:0007669"/>
    <property type="project" value="InterPro"/>
</dbReference>
<gene>
    <name evidence="7" type="ORF">R3P38DRAFT_1635215</name>
</gene>
<feature type="region of interest" description="Disordered" evidence="4">
    <location>
        <begin position="213"/>
        <end position="262"/>
    </location>
</feature>
<evidence type="ECO:0000256" key="3">
    <source>
        <dbReference type="ARBA" id="ARBA00023242"/>
    </source>
</evidence>
<feature type="compositionally biased region" description="Low complexity" evidence="4">
    <location>
        <begin position="1015"/>
        <end position="1051"/>
    </location>
</feature>
<feature type="region of interest" description="Disordered" evidence="4">
    <location>
        <begin position="821"/>
        <end position="874"/>
    </location>
</feature>
<dbReference type="InterPro" id="IPR001138">
    <property type="entry name" value="Zn2Cys6_DnaBD"/>
</dbReference>
<evidence type="ECO:0000256" key="2">
    <source>
        <dbReference type="ARBA" id="ARBA00022723"/>
    </source>
</evidence>
<dbReference type="InterPro" id="IPR050613">
    <property type="entry name" value="Sec_Metabolite_Reg"/>
</dbReference>
<reference evidence="7 8" key="1">
    <citation type="journal article" date="2024" name="J Genomics">
        <title>Draft genome sequencing and assembly of Favolaschia claudopus CIRM-BRFM 2984 isolated from oak limbs.</title>
        <authorList>
            <person name="Navarro D."/>
            <person name="Drula E."/>
            <person name="Chaduli D."/>
            <person name="Cazenave R."/>
            <person name="Ahrendt S."/>
            <person name="Wang J."/>
            <person name="Lipzen A."/>
            <person name="Daum C."/>
            <person name="Barry K."/>
            <person name="Grigoriev I.V."/>
            <person name="Favel A."/>
            <person name="Rosso M.N."/>
            <person name="Martin F."/>
        </authorList>
    </citation>
    <scope>NUCLEOTIDE SEQUENCE [LARGE SCALE GENOMIC DNA]</scope>
    <source>
        <strain evidence="7 8">CIRM-BRFM 2984</strain>
    </source>
</reference>
<organism evidence="7 8">
    <name type="scientific">Favolaschia claudopus</name>
    <dbReference type="NCBI Taxonomy" id="2862362"/>
    <lineage>
        <taxon>Eukaryota</taxon>
        <taxon>Fungi</taxon>
        <taxon>Dikarya</taxon>
        <taxon>Basidiomycota</taxon>
        <taxon>Agaricomycotina</taxon>
        <taxon>Agaricomycetes</taxon>
        <taxon>Agaricomycetidae</taxon>
        <taxon>Agaricales</taxon>
        <taxon>Marasmiineae</taxon>
        <taxon>Mycenaceae</taxon>
        <taxon>Favolaschia</taxon>
    </lineage>
</organism>
<dbReference type="SUPFAM" id="SSF57701">
    <property type="entry name" value="Zn2/Cys6 DNA-binding domain"/>
    <property type="match status" value="1"/>
</dbReference>
<dbReference type="InterPro" id="IPR007219">
    <property type="entry name" value="XnlR_reg_dom"/>
</dbReference>
<dbReference type="InterPro" id="IPR036864">
    <property type="entry name" value="Zn2-C6_fun-type_DNA-bd_sf"/>
</dbReference>
<comment type="caution">
    <text evidence="7">The sequence shown here is derived from an EMBL/GenBank/DDBJ whole genome shotgun (WGS) entry which is preliminary data.</text>
</comment>
<dbReference type="SMART" id="SM00906">
    <property type="entry name" value="Fungal_trans"/>
    <property type="match status" value="1"/>
</dbReference>
<evidence type="ECO:0000256" key="4">
    <source>
        <dbReference type="SAM" id="MobiDB-lite"/>
    </source>
</evidence>
<dbReference type="GO" id="GO:0006351">
    <property type="term" value="P:DNA-templated transcription"/>
    <property type="evidence" value="ECO:0007669"/>
    <property type="project" value="InterPro"/>
</dbReference>
<dbReference type="PROSITE" id="PS00463">
    <property type="entry name" value="ZN2_CY6_FUNGAL_1"/>
    <property type="match status" value="1"/>
</dbReference>
<dbReference type="Pfam" id="PF04082">
    <property type="entry name" value="Fungal_trans"/>
    <property type="match status" value="1"/>
</dbReference>
<feature type="compositionally biased region" description="Acidic residues" evidence="4">
    <location>
        <begin position="368"/>
        <end position="390"/>
    </location>
</feature>